<reference evidence="2" key="1">
    <citation type="submission" date="2022-07" db="EMBL/GenBank/DDBJ databases">
        <title>Description and genome-wide analysis of Profundicola chukchiensis gen. nov., sp. nov., marine bacteria isolated from bottom sediments of the Chukchi Sea.</title>
        <authorList>
            <person name="Romanenko L."/>
            <person name="Otstavnykh N."/>
            <person name="Kurilenko V."/>
            <person name="Eremeev V."/>
            <person name="Velansky P."/>
            <person name="Mikhailov V."/>
            <person name="Isaeva M."/>
        </authorList>
    </citation>
    <scope>NUCLEOTIDE SEQUENCE</scope>
    <source>
        <strain evidence="2">KMM 9713</strain>
    </source>
</reference>
<accession>A0A9X4RXT0</accession>
<evidence type="ECO:0000313" key="3">
    <source>
        <dbReference type="Proteomes" id="UP001152599"/>
    </source>
</evidence>
<sequence>MKSSPEDKNQIPLNNIEIERKYKVQISIDEINLTYHEVEIYQTYLTTQDDNIEERVRKIIVNQEIKYVHTIKKPISDTERIEDEKTISELEYNAFLKRKKPASHTIHKKRKTFNYKGQNFELDTYVSPQLPFLILELEGVKNHQDIDFPPFIEVLEDVTGNKAYSNHSLSLK</sequence>
<dbReference type="AlphaFoldDB" id="A0A9X4RXT0"/>
<feature type="active site" description="Proton acceptor" evidence="1">
    <location>
        <position position="44"/>
    </location>
</feature>
<dbReference type="SUPFAM" id="SSF55154">
    <property type="entry name" value="CYTH-like phosphatases"/>
    <property type="match status" value="1"/>
</dbReference>
<evidence type="ECO:0008006" key="4">
    <source>
        <dbReference type="Google" id="ProtNLM"/>
    </source>
</evidence>
<organism evidence="2 3">
    <name type="scientific">Profundicola chukchiensis</name>
    <dbReference type="NCBI Taxonomy" id="2961959"/>
    <lineage>
        <taxon>Bacteria</taxon>
        <taxon>Pseudomonadati</taxon>
        <taxon>Bacteroidota</taxon>
        <taxon>Flavobacteriia</taxon>
        <taxon>Flavobacteriales</taxon>
        <taxon>Weeksellaceae</taxon>
        <taxon>Profundicola</taxon>
    </lineage>
</organism>
<dbReference type="RefSeq" id="WP_304421280.1">
    <property type="nucleotide sequence ID" value="NZ_JANCMU010000009.1"/>
</dbReference>
<dbReference type="InterPro" id="IPR033469">
    <property type="entry name" value="CYTH-like_dom_sf"/>
</dbReference>
<dbReference type="GO" id="GO:0070300">
    <property type="term" value="F:phosphatidic acid binding"/>
    <property type="evidence" value="ECO:0007669"/>
    <property type="project" value="TreeGrafter"/>
</dbReference>
<proteinExistence type="predicted"/>
<comment type="caution">
    <text evidence="2">The sequence shown here is derived from an EMBL/GenBank/DDBJ whole genome shotgun (WGS) entry which is preliminary data.</text>
</comment>
<dbReference type="PANTHER" id="PTHR34932">
    <property type="entry name" value="TRPL TRANSLOCATION DEFECT PROTEIN 14"/>
    <property type="match status" value="1"/>
</dbReference>
<dbReference type="GO" id="GO:0005525">
    <property type="term" value="F:GTP binding"/>
    <property type="evidence" value="ECO:0007669"/>
    <property type="project" value="TreeGrafter"/>
</dbReference>
<keyword evidence="3" id="KW-1185">Reference proteome</keyword>
<dbReference type="PANTHER" id="PTHR34932:SF1">
    <property type="entry name" value="TRPL TRANSLOCATION DEFECT PROTEIN 14"/>
    <property type="match status" value="1"/>
</dbReference>
<dbReference type="Gene3D" id="2.40.320.10">
    <property type="entry name" value="Hypothetical Protein Pfu-838710-001"/>
    <property type="match status" value="1"/>
</dbReference>
<name>A0A9X4RXT0_9FLAO</name>
<protein>
    <recommendedName>
        <fullName evidence="4">CYTH domain-containing protein</fullName>
    </recommendedName>
</protein>
<evidence type="ECO:0000313" key="2">
    <source>
        <dbReference type="EMBL" id="MDG4947009.1"/>
    </source>
</evidence>
<dbReference type="InterPro" id="IPR012042">
    <property type="entry name" value="NeuTTM/CthTTM-like"/>
</dbReference>
<dbReference type="PIRSF" id="PIRSF016487">
    <property type="entry name" value="CYTH_UCP016487"/>
    <property type="match status" value="1"/>
</dbReference>
<evidence type="ECO:0000256" key="1">
    <source>
        <dbReference type="PIRSR" id="PIRSR016487-1"/>
    </source>
</evidence>
<dbReference type="GO" id="GO:0035091">
    <property type="term" value="F:phosphatidylinositol binding"/>
    <property type="evidence" value="ECO:0007669"/>
    <property type="project" value="TreeGrafter"/>
</dbReference>
<dbReference type="InterPro" id="IPR053227">
    <property type="entry name" value="TRPL-trafficking_regulator"/>
</dbReference>
<gene>
    <name evidence="2" type="ORF">NMK71_11360</name>
</gene>
<dbReference type="Proteomes" id="UP001152599">
    <property type="component" value="Unassembled WGS sequence"/>
</dbReference>
<dbReference type="EMBL" id="JANCMU010000009">
    <property type="protein sequence ID" value="MDG4947009.1"/>
    <property type="molecule type" value="Genomic_DNA"/>
</dbReference>